<evidence type="ECO:0000256" key="5">
    <source>
        <dbReference type="ARBA" id="ARBA00023136"/>
    </source>
</evidence>
<sequence>MTLSRPTAAETSAQSDETATLTIGFIPLVDCAILVAAAEKGFAEAEGLQLALVRETSWANIRDRAMLGHFDAAQMLAPLPIASTLGAGGHLQVPMVAPFSLGLGGNAITLSEQLWSALEADGAELSDGPEKTVGHLARHVARRKAEGRDPLTLATVYPFSGHNYELRYWLASGGIDPDRDVRLVVLPPPFMVDALAEGQVDGFCVGEPWNSLAVEKGVGVIAATKSALWRQGPDKVLGLRRRFAEEHPERLEALIRALYRAARWASDPGHLDELAGLLSRPAYVGGSPAVMQAALSGRITRRKGVASGEIPDFLVFHAHAANFPWQSHALWFYSQMVRWGQVPYRSEDLARVRQVYRPDIYRAALKSTDADLPNASAKVEGALKTPTPVASRSGRMVLGPDGFFDGRLFDPDDVEGYLRSIGVEV</sequence>
<comment type="subcellular location">
    <subcellularLocation>
        <location evidence="1">Endomembrane system</location>
    </subcellularLocation>
</comment>
<proteinExistence type="predicted"/>
<evidence type="ECO:0000256" key="2">
    <source>
        <dbReference type="ARBA" id="ARBA00022448"/>
    </source>
</evidence>
<dbReference type="AlphaFoldDB" id="A0AAE3VRM6"/>
<dbReference type="GO" id="GO:0012505">
    <property type="term" value="C:endomembrane system"/>
    <property type="evidence" value="ECO:0007669"/>
    <property type="project" value="UniProtKB-SubCell"/>
</dbReference>
<dbReference type="Proteomes" id="UP001229244">
    <property type="component" value="Unassembled WGS sequence"/>
</dbReference>
<dbReference type="CDD" id="cd13553">
    <property type="entry name" value="PBP2_NrtA_CpmA_like"/>
    <property type="match status" value="1"/>
</dbReference>
<dbReference type="PANTHER" id="PTHR30024">
    <property type="entry name" value="ALIPHATIC SULFONATES-BINDING PROTEIN-RELATED"/>
    <property type="match status" value="1"/>
</dbReference>
<accession>A0AAE3VRM6</accession>
<reference evidence="6" key="1">
    <citation type="submission" date="2023-07" db="EMBL/GenBank/DDBJ databases">
        <title>Genomic Encyclopedia of Type Strains, Phase IV (KMG-IV): sequencing the most valuable type-strain genomes for metagenomic binning, comparative biology and taxonomic classification.</title>
        <authorList>
            <person name="Goeker M."/>
        </authorList>
    </citation>
    <scope>NUCLEOTIDE SEQUENCE</scope>
    <source>
        <strain evidence="6">DSM 21202</strain>
    </source>
</reference>
<keyword evidence="3" id="KW-1003">Cell membrane</keyword>
<keyword evidence="6" id="KW-0547">Nucleotide-binding</keyword>
<dbReference type="RefSeq" id="WP_306887418.1">
    <property type="nucleotide sequence ID" value="NZ_JAUSUL010000005.1"/>
</dbReference>
<keyword evidence="4" id="KW-0997">Cell inner membrane</keyword>
<dbReference type="GO" id="GO:0005524">
    <property type="term" value="F:ATP binding"/>
    <property type="evidence" value="ECO:0007669"/>
    <property type="project" value="UniProtKB-KW"/>
</dbReference>
<protein>
    <submittedName>
        <fullName evidence="6">NitT/TauT family transport system ATP-binding protein</fullName>
    </submittedName>
</protein>
<dbReference type="Pfam" id="PF13379">
    <property type="entry name" value="NMT1_2"/>
    <property type="match status" value="1"/>
</dbReference>
<evidence type="ECO:0000256" key="1">
    <source>
        <dbReference type="ARBA" id="ARBA00004308"/>
    </source>
</evidence>
<comment type="caution">
    <text evidence="6">The sequence shown here is derived from an EMBL/GenBank/DDBJ whole genome shotgun (WGS) entry which is preliminary data.</text>
</comment>
<evidence type="ECO:0000313" key="6">
    <source>
        <dbReference type="EMBL" id="MDQ0317499.1"/>
    </source>
</evidence>
<dbReference type="PANTHER" id="PTHR30024:SF43">
    <property type="entry name" value="BLL4572 PROTEIN"/>
    <property type="match status" value="1"/>
</dbReference>
<evidence type="ECO:0000256" key="4">
    <source>
        <dbReference type="ARBA" id="ARBA00022519"/>
    </source>
</evidence>
<evidence type="ECO:0000256" key="3">
    <source>
        <dbReference type="ARBA" id="ARBA00022475"/>
    </source>
</evidence>
<organism evidence="6 7">
    <name type="scientific">Amorphus orientalis</name>
    <dbReference type="NCBI Taxonomy" id="649198"/>
    <lineage>
        <taxon>Bacteria</taxon>
        <taxon>Pseudomonadati</taxon>
        <taxon>Pseudomonadota</taxon>
        <taxon>Alphaproteobacteria</taxon>
        <taxon>Hyphomicrobiales</taxon>
        <taxon>Amorphaceae</taxon>
        <taxon>Amorphus</taxon>
    </lineage>
</organism>
<dbReference type="InterPro" id="IPR044527">
    <property type="entry name" value="NrtA/CpmA_ABC-bd_dom"/>
</dbReference>
<keyword evidence="2" id="KW-0813">Transport</keyword>
<dbReference type="SUPFAM" id="SSF53850">
    <property type="entry name" value="Periplasmic binding protein-like II"/>
    <property type="match status" value="1"/>
</dbReference>
<evidence type="ECO:0000313" key="7">
    <source>
        <dbReference type="Proteomes" id="UP001229244"/>
    </source>
</evidence>
<keyword evidence="7" id="KW-1185">Reference proteome</keyword>
<name>A0AAE3VRM6_9HYPH</name>
<dbReference type="Gene3D" id="3.40.190.10">
    <property type="entry name" value="Periplasmic binding protein-like II"/>
    <property type="match status" value="2"/>
</dbReference>
<dbReference type="EMBL" id="JAUSUL010000005">
    <property type="protein sequence ID" value="MDQ0317499.1"/>
    <property type="molecule type" value="Genomic_DNA"/>
</dbReference>
<keyword evidence="5" id="KW-0472">Membrane</keyword>
<keyword evidence="6" id="KW-0067">ATP-binding</keyword>
<gene>
    <name evidence="6" type="ORF">J2S73_003983</name>
</gene>